<dbReference type="EC" id="3.2.1.28" evidence="2"/>
<name>A0A540N4U2_MALBA</name>
<keyword evidence="7" id="KW-1185">Reference proteome</keyword>
<evidence type="ECO:0000256" key="2">
    <source>
        <dbReference type="ARBA" id="ARBA00012757"/>
    </source>
</evidence>
<dbReference type="Gene3D" id="1.50.10.10">
    <property type="match status" value="1"/>
</dbReference>
<evidence type="ECO:0000313" key="6">
    <source>
        <dbReference type="EMBL" id="TQE06077.1"/>
    </source>
</evidence>
<reference evidence="6 7" key="1">
    <citation type="journal article" date="2019" name="G3 (Bethesda)">
        <title>Sequencing of a Wild Apple (Malus baccata) Genome Unravels the Differences Between Cultivated and Wild Apple Species Regarding Disease Resistance and Cold Tolerance.</title>
        <authorList>
            <person name="Chen X."/>
        </authorList>
    </citation>
    <scope>NUCLEOTIDE SEQUENCE [LARGE SCALE GENOMIC DNA]</scope>
    <source>
        <strain evidence="7">cv. Shandingzi</strain>
        <tissue evidence="6">Leaves</tissue>
    </source>
</reference>
<dbReference type="STRING" id="106549.A0A540N4U2"/>
<feature type="signal peptide" evidence="5">
    <location>
        <begin position="1"/>
        <end position="19"/>
    </location>
</feature>
<evidence type="ECO:0000256" key="5">
    <source>
        <dbReference type="SAM" id="SignalP"/>
    </source>
</evidence>
<sequence length="137" mass="15657">MQMLFTQFILFFILTISEKKNFDPKNYVDLSLKLELPATQKVFDRLPRSAGGSVSAKDLKEYVDEYYEGAGEDVVVAEPEDFVPEPEGFLPMVKHPEVRVWVLEVHSLWKNLSRKVSGGVHKKPELHTLCFLCLSSL</sequence>
<protein>
    <recommendedName>
        <fullName evidence="2">alpha,alpha-trehalase</fullName>
        <ecNumber evidence="2">3.2.1.28</ecNumber>
    </recommendedName>
    <alternativeName>
        <fullName evidence="3">Alpha,alpha-trehalase</fullName>
    </alternativeName>
    <alternativeName>
        <fullName evidence="4">Alpha,alpha-trehalose glucohydrolase</fullName>
    </alternativeName>
</protein>
<dbReference type="PANTHER" id="PTHR23403:SF1">
    <property type="entry name" value="TREHALASE"/>
    <property type="match status" value="1"/>
</dbReference>
<comment type="similarity">
    <text evidence="1">Belongs to the glycosyl hydrolase 37 family.</text>
</comment>
<dbReference type="EMBL" id="VIEB01000110">
    <property type="protein sequence ID" value="TQE06077.1"/>
    <property type="molecule type" value="Genomic_DNA"/>
</dbReference>
<dbReference type="SUPFAM" id="SSF48208">
    <property type="entry name" value="Six-hairpin glycosidases"/>
    <property type="match status" value="1"/>
</dbReference>
<dbReference type="InterPro" id="IPR012341">
    <property type="entry name" value="6hp_glycosidase-like_sf"/>
</dbReference>
<dbReference type="Proteomes" id="UP000315295">
    <property type="component" value="Unassembled WGS sequence"/>
</dbReference>
<keyword evidence="5" id="KW-0732">Signal</keyword>
<dbReference type="InterPro" id="IPR008928">
    <property type="entry name" value="6-hairpin_glycosidase_sf"/>
</dbReference>
<organism evidence="6 7">
    <name type="scientific">Malus baccata</name>
    <name type="common">Siberian crab apple</name>
    <name type="synonym">Pyrus baccata</name>
    <dbReference type="NCBI Taxonomy" id="106549"/>
    <lineage>
        <taxon>Eukaryota</taxon>
        <taxon>Viridiplantae</taxon>
        <taxon>Streptophyta</taxon>
        <taxon>Embryophyta</taxon>
        <taxon>Tracheophyta</taxon>
        <taxon>Spermatophyta</taxon>
        <taxon>Magnoliopsida</taxon>
        <taxon>eudicotyledons</taxon>
        <taxon>Gunneridae</taxon>
        <taxon>Pentapetalae</taxon>
        <taxon>rosids</taxon>
        <taxon>fabids</taxon>
        <taxon>Rosales</taxon>
        <taxon>Rosaceae</taxon>
        <taxon>Amygdaloideae</taxon>
        <taxon>Maleae</taxon>
        <taxon>Malus</taxon>
    </lineage>
</organism>
<feature type="chain" id="PRO_5022056543" description="alpha,alpha-trehalase" evidence="5">
    <location>
        <begin position="20"/>
        <end position="137"/>
    </location>
</feature>
<dbReference type="Pfam" id="PF01204">
    <property type="entry name" value="Trehalase"/>
    <property type="match status" value="1"/>
</dbReference>
<dbReference type="GO" id="GO:0005993">
    <property type="term" value="P:trehalose catabolic process"/>
    <property type="evidence" value="ECO:0007669"/>
    <property type="project" value="TreeGrafter"/>
</dbReference>
<dbReference type="GO" id="GO:0004555">
    <property type="term" value="F:alpha,alpha-trehalase activity"/>
    <property type="evidence" value="ECO:0007669"/>
    <property type="project" value="UniProtKB-EC"/>
</dbReference>
<comment type="caution">
    <text evidence="6">The sequence shown here is derived from an EMBL/GenBank/DDBJ whole genome shotgun (WGS) entry which is preliminary data.</text>
</comment>
<evidence type="ECO:0000256" key="3">
    <source>
        <dbReference type="ARBA" id="ARBA00030473"/>
    </source>
</evidence>
<evidence type="ECO:0000313" key="7">
    <source>
        <dbReference type="Proteomes" id="UP000315295"/>
    </source>
</evidence>
<gene>
    <name evidence="6" type="ORF">C1H46_008273</name>
</gene>
<dbReference type="PANTHER" id="PTHR23403">
    <property type="entry name" value="TREHALASE"/>
    <property type="match status" value="1"/>
</dbReference>
<dbReference type="InterPro" id="IPR001661">
    <property type="entry name" value="Glyco_hydro_37"/>
</dbReference>
<proteinExistence type="inferred from homology"/>
<dbReference type="AlphaFoldDB" id="A0A540N4U2"/>
<evidence type="ECO:0000256" key="4">
    <source>
        <dbReference type="ARBA" id="ARBA00031637"/>
    </source>
</evidence>
<accession>A0A540N4U2</accession>
<evidence type="ECO:0000256" key="1">
    <source>
        <dbReference type="ARBA" id="ARBA00005615"/>
    </source>
</evidence>